<accession>A0A6J4UAG6</accession>
<gene>
    <name evidence="1" type="ORF">AVDCRST_MAG43-260</name>
</gene>
<reference evidence="1" key="1">
    <citation type="submission" date="2020-02" db="EMBL/GenBank/DDBJ databases">
        <authorList>
            <person name="Meier V. D."/>
        </authorList>
    </citation>
    <scope>NUCLEOTIDE SEQUENCE</scope>
    <source>
        <strain evidence="1">AVDCRST_MAG43</strain>
    </source>
</reference>
<name>A0A6J4UAG6_9BACT</name>
<sequence length="40" mass="5063">WSFVSTSGGYWLDGRSRWYWKRFLLKDASKRRIRWAARRR</sequence>
<dbReference type="EMBL" id="CADCWI010000015">
    <property type="protein sequence ID" value="CAA9542488.1"/>
    <property type="molecule type" value="Genomic_DNA"/>
</dbReference>
<feature type="non-terminal residue" evidence="1">
    <location>
        <position position="40"/>
    </location>
</feature>
<protein>
    <submittedName>
        <fullName evidence="1">Uncharacterized protein</fullName>
    </submittedName>
</protein>
<organism evidence="1">
    <name type="scientific">uncultured Thermomicrobiales bacterium</name>
    <dbReference type="NCBI Taxonomy" id="1645740"/>
    <lineage>
        <taxon>Bacteria</taxon>
        <taxon>Pseudomonadati</taxon>
        <taxon>Thermomicrobiota</taxon>
        <taxon>Thermomicrobia</taxon>
        <taxon>Thermomicrobiales</taxon>
        <taxon>environmental samples</taxon>
    </lineage>
</organism>
<evidence type="ECO:0000313" key="1">
    <source>
        <dbReference type="EMBL" id="CAA9542488.1"/>
    </source>
</evidence>
<dbReference type="AlphaFoldDB" id="A0A6J4UAG6"/>
<proteinExistence type="predicted"/>
<feature type="non-terminal residue" evidence="1">
    <location>
        <position position="1"/>
    </location>
</feature>